<dbReference type="EMBL" id="JQ844278">
    <property type="protein sequence ID" value="AGS54140.1"/>
    <property type="molecule type" value="Genomic_DNA"/>
</dbReference>
<evidence type="ECO:0000259" key="3">
    <source>
        <dbReference type="SMART" id="SM00909"/>
    </source>
</evidence>
<keyword evidence="2" id="KW-0812">Transmembrane</keyword>
<feature type="region of interest" description="Disordered" evidence="1">
    <location>
        <begin position="58"/>
        <end position="129"/>
    </location>
</feature>
<evidence type="ECO:0000256" key="1">
    <source>
        <dbReference type="SAM" id="MobiDB-lite"/>
    </source>
</evidence>
<proteinExistence type="predicted"/>
<evidence type="ECO:0000256" key="2">
    <source>
        <dbReference type="SAM" id="Phobius"/>
    </source>
</evidence>
<feature type="transmembrane region" description="Helical" evidence="2">
    <location>
        <begin position="21"/>
        <end position="41"/>
    </location>
</feature>
<feature type="compositionally biased region" description="Polar residues" evidence="1">
    <location>
        <begin position="70"/>
        <end position="84"/>
    </location>
</feature>
<sequence>MAAQGRRNKTGKKVSSGSQAVVIFWLIFFIVIVCVFMANAGTIQRNFDLFRARLTSGGTVDEPLPVDIQGPNNPADTSEQTTQRPAPPVTAQPGTPDTPRPQTTEQTNPSAPETAPDQSAQQQTPPVQTRDRAIYFTQIDRDGQILHSRVIRKIPVSPTPMIDVLNAMLAGPTADEINRGFLNFIPRNTKIITATVRGSTAYISFSEDFLFSTFGIEGYVAQLRQVIWTVTEFSNVEDVQILIEGRRMDYLGEGIWIGSPISRRSF</sequence>
<accession>A0A806KLI4</accession>
<feature type="compositionally biased region" description="Polar residues" evidence="1">
    <location>
        <begin position="92"/>
        <end position="127"/>
    </location>
</feature>
<keyword evidence="2" id="KW-1133">Transmembrane helix</keyword>
<evidence type="ECO:0000313" key="4">
    <source>
        <dbReference type="EMBL" id="AGS54140.1"/>
    </source>
</evidence>
<dbReference type="AlphaFoldDB" id="A0A806KLI4"/>
<reference evidence="4" key="1">
    <citation type="submission" date="2012-03" db="EMBL/GenBank/DDBJ databases">
        <title>Functional metagenomics reveals considerable lignocellulase gene clusters in the gut microbiome of a wood-feeding higher termite.</title>
        <authorList>
            <person name="Liu N."/>
        </authorList>
    </citation>
    <scope>NUCLEOTIDE SEQUENCE</scope>
</reference>
<feature type="domain" description="GerMN" evidence="3">
    <location>
        <begin position="161"/>
        <end position="252"/>
    </location>
</feature>
<keyword evidence="2" id="KW-0472">Membrane</keyword>
<dbReference type="InterPro" id="IPR019606">
    <property type="entry name" value="GerMN"/>
</dbReference>
<organism evidence="4">
    <name type="scientific">uncultured bacterium contig00051</name>
    <dbReference type="NCBI Taxonomy" id="1181535"/>
    <lineage>
        <taxon>Bacteria</taxon>
        <taxon>environmental samples</taxon>
    </lineage>
</organism>
<dbReference type="SMART" id="SM00909">
    <property type="entry name" value="Germane"/>
    <property type="match status" value="1"/>
</dbReference>
<name>A0A806KLI4_9BACT</name>
<protein>
    <recommendedName>
        <fullName evidence="3">GerMN domain-containing protein</fullName>
    </recommendedName>
</protein>
<dbReference type="Pfam" id="PF10646">
    <property type="entry name" value="Germane"/>
    <property type="match status" value="1"/>
</dbReference>